<name>A0A1Z1M798_BOSMO</name>
<dbReference type="RefSeq" id="YP_009393073.1">
    <property type="nucleotide sequence ID" value="NC_035266.1"/>
</dbReference>
<sequence length="35" mass="4356">MNLRQYYFIQYIKQAILKNDIILQQYYNNCNKLAL</sequence>
<dbReference type="AlphaFoldDB" id="A0A1Z1M798"/>
<proteinExistence type="predicted"/>
<organism evidence="1">
    <name type="scientific">Bostrychia moritziana</name>
    <name type="common">Red alga</name>
    <name type="synonym">Polysiphonia moritziana</name>
    <dbReference type="NCBI Taxonomy" id="103713"/>
    <lineage>
        <taxon>Eukaryota</taxon>
        <taxon>Rhodophyta</taxon>
        <taxon>Florideophyceae</taxon>
        <taxon>Rhodymeniophycidae</taxon>
        <taxon>Ceramiales</taxon>
        <taxon>Rhodomelaceae</taxon>
        <taxon>Bostrychia</taxon>
    </lineage>
</organism>
<keyword evidence="1" id="KW-0934">Plastid</keyword>
<reference evidence="1" key="1">
    <citation type="journal article" date="2017" name="J. Phycol.">
        <title>Analysis of chloroplast genomes and a supermatrix inform reclassification of the Rhodomelaceae (Rhodophyta).</title>
        <authorList>
            <person name="Diaz-Tapia P."/>
            <person name="Maggs C.A."/>
            <person name="West J.A."/>
            <person name="Verbruggen H."/>
        </authorList>
    </citation>
    <scope>NUCLEOTIDE SEQUENCE</scope>
    <source>
        <strain evidence="1">JW3660</strain>
    </source>
</reference>
<keyword evidence="1" id="KW-0150">Chloroplast</keyword>
<protein>
    <submittedName>
        <fullName evidence="1">Uncharacterized protein</fullName>
    </submittedName>
</protein>
<dbReference type="EMBL" id="MF101419">
    <property type="protein sequence ID" value="ARW61635.1"/>
    <property type="molecule type" value="Genomic_DNA"/>
</dbReference>
<dbReference type="GeneID" id="33354712"/>
<accession>A0A1Z1M798</accession>
<geneLocation type="chloroplast" evidence="1"/>
<evidence type="ECO:0000313" key="1">
    <source>
        <dbReference type="EMBL" id="ARW61635.1"/>
    </source>
</evidence>
<gene>
    <name evidence="1" type="primary">orf35</name>
</gene>